<gene>
    <name evidence="1" type="ORF">NDU88_007765</name>
</gene>
<dbReference type="EMBL" id="JANPWB010000008">
    <property type="protein sequence ID" value="KAJ1167373.1"/>
    <property type="molecule type" value="Genomic_DNA"/>
</dbReference>
<dbReference type="AlphaFoldDB" id="A0AAV7STE8"/>
<proteinExistence type="predicted"/>
<evidence type="ECO:0000313" key="1">
    <source>
        <dbReference type="EMBL" id="KAJ1167373.1"/>
    </source>
</evidence>
<organism evidence="1 2">
    <name type="scientific">Pleurodeles waltl</name>
    <name type="common">Iberian ribbed newt</name>
    <dbReference type="NCBI Taxonomy" id="8319"/>
    <lineage>
        <taxon>Eukaryota</taxon>
        <taxon>Metazoa</taxon>
        <taxon>Chordata</taxon>
        <taxon>Craniata</taxon>
        <taxon>Vertebrata</taxon>
        <taxon>Euteleostomi</taxon>
        <taxon>Amphibia</taxon>
        <taxon>Batrachia</taxon>
        <taxon>Caudata</taxon>
        <taxon>Salamandroidea</taxon>
        <taxon>Salamandridae</taxon>
        <taxon>Pleurodelinae</taxon>
        <taxon>Pleurodeles</taxon>
    </lineage>
</organism>
<sequence>MLHVLPWESSGALFALGICLKADLFPAREQLAGNSPDSLQRNVPDWECQLMYAFRIPSQVTETWIKKQKRILIICRKNHHIEEVYVEEVTMSQSLKKE</sequence>
<comment type="caution">
    <text evidence="1">The sequence shown here is derived from an EMBL/GenBank/DDBJ whole genome shotgun (WGS) entry which is preliminary data.</text>
</comment>
<keyword evidence="2" id="KW-1185">Reference proteome</keyword>
<name>A0AAV7STE8_PLEWA</name>
<accession>A0AAV7STE8</accession>
<protein>
    <submittedName>
        <fullName evidence="1">Uncharacterized protein</fullName>
    </submittedName>
</protein>
<reference evidence="1" key="1">
    <citation type="journal article" date="2022" name="bioRxiv">
        <title>Sequencing and chromosome-scale assembly of the giantPleurodeles waltlgenome.</title>
        <authorList>
            <person name="Brown T."/>
            <person name="Elewa A."/>
            <person name="Iarovenko S."/>
            <person name="Subramanian E."/>
            <person name="Araus A.J."/>
            <person name="Petzold A."/>
            <person name="Susuki M."/>
            <person name="Suzuki K.-i.T."/>
            <person name="Hayashi T."/>
            <person name="Toyoda A."/>
            <person name="Oliveira C."/>
            <person name="Osipova E."/>
            <person name="Leigh N.D."/>
            <person name="Simon A."/>
            <person name="Yun M.H."/>
        </authorList>
    </citation>
    <scope>NUCLEOTIDE SEQUENCE</scope>
    <source>
        <strain evidence="1">20211129_DDA</strain>
        <tissue evidence="1">Liver</tissue>
    </source>
</reference>
<dbReference type="Proteomes" id="UP001066276">
    <property type="component" value="Chromosome 4_2"/>
</dbReference>
<evidence type="ECO:0000313" key="2">
    <source>
        <dbReference type="Proteomes" id="UP001066276"/>
    </source>
</evidence>